<keyword evidence="8" id="KW-1185">Reference proteome</keyword>
<evidence type="ECO:0000256" key="4">
    <source>
        <dbReference type="PROSITE-ProRule" id="PRU10007"/>
    </source>
</evidence>
<dbReference type="InterPro" id="IPR015590">
    <property type="entry name" value="Aldehyde_DH_dom"/>
</dbReference>
<dbReference type="InterPro" id="IPR016163">
    <property type="entry name" value="Ald_DH_C"/>
</dbReference>
<keyword evidence="2 5" id="KW-0560">Oxidoreductase</keyword>
<dbReference type="Gene3D" id="3.40.605.10">
    <property type="entry name" value="Aldehyde Dehydrogenase, Chain A, domain 1"/>
    <property type="match status" value="1"/>
</dbReference>
<comment type="similarity">
    <text evidence="1 5">Belongs to the aldehyde dehydrogenase family.</text>
</comment>
<sequence>MNMASEKYRIDPKATEWVTRGHGVFVDGELSHGNGEVLAVIDPATGEQIGTVAAASIAETDRAVAAARKAFDDGRWRLMDSDQRSQVMWRLAELIARDGEALAATEVLDNGMPLPFAQWEVDAMGKWLRHFAGMTRTITGSNASQAMSSEAAEFHAYSRKEPVGVAALIVPWNAPAGNLTIKLAPALAAGCSVVIKPAEDTSVSALRIAELAKEAGVPDGVINIVTGRGHDIGAHLVWHPDVDKISFTGSTDTGRRIAASAGHDLKRITLELGGKSPVMVFDDCDVETAIPQVAMAIFANTGQVCFAGSRLFVQSGVYDRIIEGVAEFAKGLTVGSGFEEGVLLGPLISSKQLDRVTEFLASGKQCGASVVTGGEAISGGGYFVEPTVFANVDADAQIAREEIFGPVLVANRIDDESEMLRLANDTRYGLGAGIFTRDVGRLHRLAARLQAGNVWANCYGNVHPTLPFGGFKESGIGREMSNEGLDAFLETKSVYVDVTAR</sequence>
<dbReference type="FunFam" id="3.40.605.10:FF:000007">
    <property type="entry name" value="NAD/NADP-dependent betaine aldehyde dehydrogenase"/>
    <property type="match status" value="1"/>
</dbReference>
<evidence type="ECO:0000313" key="8">
    <source>
        <dbReference type="Proteomes" id="UP000598997"/>
    </source>
</evidence>
<accession>A0A917DGR2</accession>
<proteinExistence type="inferred from homology"/>
<dbReference type="InterPro" id="IPR016161">
    <property type="entry name" value="Ald_DH/histidinol_DH"/>
</dbReference>
<organism evidence="7 8">
    <name type="scientific">Croceicoccus pelagius</name>
    <dbReference type="NCBI Taxonomy" id="1703341"/>
    <lineage>
        <taxon>Bacteria</taxon>
        <taxon>Pseudomonadati</taxon>
        <taxon>Pseudomonadota</taxon>
        <taxon>Alphaproteobacteria</taxon>
        <taxon>Sphingomonadales</taxon>
        <taxon>Erythrobacteraceae</taxon>
        <taxon>Croceicoccus</taxon>
    </lineage>
</organism>
<dbReference type="FunFam" id="3.40.309.10:FF:000012">
    <property type="entry name" value="Betaine aldehyde dehydrogenase"/>
    <property type="match status" value="1"/>
</dbReference>
<comment type="caution">
    <text evidence="7">The sequence shown here is derived from an EMBL/GenBank/DDBJ whole genome shotgun (WGS) entry which is preliminary data.</text>
</comment>
<feature type="domain" description="Aldehyde dehydrogenase" evidence="6">
    <location>
        <begin position="35"/>
        <end position="494"/>
    </location>
</feature>
<dbReference type="AlphaFoldDB" id="A0A917DGR2"/>
<protein>
    <submittedName>
        <fullName evidence="7">Aldehyde dehydrogenase</fullName>
    </submittedName>
</protein>
<dbReference type="GO" id="GO:0016620">
    <property type="term" value="F:oxidoreductase activity, acting on the aldehyde or oxo group of donors, NAD or NADP as acceptor"/>
    <property type="evidence" value="ECO:0007669"/>
    <property type="project" value="InterPro"/>
</dbReference>
<evidence type="ECO:0000313" key="7">
    <source>
        <dbReference type="EMBL" id="GGD39107.1"/>
    </source>
</evidence>
<dbReference type="Gene3D" id="3.40.309.10">
    <property type="entry name" value="Aldehyde Dehydrogenase, Chain A, domain 2"/>
    <property type="match status" value="1"/>
</dbReference>
<dbReference type="Proteomes" id="UP000598997">
    <property type="component" value="Unassembled WGS sequence"/>
</dbReference>
<evidence type="ECO:0000256" key="2">
    <source>
        <dbReference type="ARBA" id="ARBA00023002"/>
    </source>
</evidence>
<dbReference type="Pfam" id="PF00171">
    <property type="entry name" value="Aldedh"/>
    <property type="match status" value="1"/>
</dbReference>
<reference evidence="7 8" key="1">
    <citation type="journal article" date="2014" name="Int. J. Syst. Evol. Microbiol.">
        <title>Complete genome sequence of Corynebacterium casei LMG S-19264T (=DSM 44701T), isolated from a smear-ripened cheese.</title>
        <authorList>
            <consortium name="US DOE Joint Genome Institute (JGI-PGF)"/>
            <person name="Walter F."/>
            <person name="Albersmeier A."/>
            <person name="Kalinowski J."/>
            <person name="Ruckert C."/>
        </authorList>
    </citation>
    <scope>NUCLEOTIDE SEQUENCE [LARGE SCALE GENOMIC DNA]</scope>
    <source>
        <strain evidence="7 8">CGMCC 1.15358</strain>
    </source>
</reference>
<dbReference type="FunFam" id="3.40.605.10:FF:000026">
    <property type="entry name" value="Aldehyde dehydrogenase, putative"/>
    <property type="match status" value="1"/>
</dbReference>
<dbReference type="SUPFAM" id="SSF53720">
    <property type="entry name" value="ALDH-like"/>
    <property type="match status" value="1"/>
</dbReference>
<dbReference type="PANTHER" id="PTHR11699">
    <property type="entry name" value="ALDEHYDE DEHYDROGENASE-RELATED"/>
    <property type="match status" value="1"/>
</dbReference>
<dbReference type="PROSITE" id="PS00687">
    <property type="entry name" value="ALDEHYDE_DEHYDR_GLU"/>
    <property type="match status" value="1"/>
</dbReference>
<dbReference type="InterPro" id="IPR029510">
    <property type="entry name" value="Ald_DH_CS_GLU"/>
</dbReference>
<keyword evidence="3" id="KW-0558">Oxidation</keyword>
<evidence type="ECO:0000256" key="3">
    <source>
        <dbReference type="ARBA" id="ARBA00023097"/>
    </source>
</evidence>
<feature type="active site" evidence="4">
    <location>
        <position position="271"/>
    </location>
</feature>
<evidence type="ECO:0000256" key="5">
    <source>
        <dbReference type="RuleBase" id="RU003345"/>
    </source>
</evidence>
<dbReference type="EMBL" id="BMIO01000003">
    <property type="protein sequence ID" value="GGD39107.1"/>
    <property type="molecule type" value="Genomic_DNA"/>
</dbReference>
<evidence type="ECO:0000259" key="6">
    <source>
        <dbReference type="Pfam" id="PF00171"/>
    </source>
</evidence>
<gene>
    <name evidence="7" type="ORF">GCM10010989_11460</name>
</gene>
<dbReference type="RefSeq" id="WP_229660310.1">
    <property type="nucleotide sequence ID" value="NZ_BMIO01000003.1"/>
</dbReference>
<evidence type="ECO:0000256" key="1">
    <source>
        <dbReference type="ARBA" id="ARBA00009986"/>
    </source>
</evidence>
<name>A0A917DGR2_9SPHN</name>
<dbReference type="InterPro" id="IPR016162">
    <property type="entry name" value="Ald_DH_N"/>
</dbReference>